<dbReference type="STRING" id="767434.Fraau_1576"/>
<keyword evidence="1" id="KW-0328">Glycosyltransferase</keyword>
<organism evidence="4 5">
    <name type="scientific">Frateuria aurantia (strain ATCC 33424 / DSM 6220 / KCTC 2777 / LMG 1558 / NBRC 3245 / NCIMB 13370)</name>
    <name type="common">Acetobacter aurantius</name>
    <dbReference type="NCBI Taxonomy" id="767434"/>
    <lineage>
        <taxon>Bacteria</taxon>
        <taxon>Pseudomonadati</taxon>
        <taxon>Pseudomonadota</taxon>
        <taxon>Gammaproteobacteria</taxon>
        <taxon>Lysobacterales</taxon>
        <taxon>Rhodanobacteraceae</taxon>
        <taxon>Frateuria</taxon>
    </lineage>
</organism>
<keyword evidence="2 4" id="KW-0808">Transferase</keyword>
<dbReference type="RefSeq" id="WP_014403000.1">
    <property type="nucleotide sequence ID" value="NC_017033.1"/>
</dbReference>
<dbReference type="KEGG" id="fau:Fraau_1576"/>
<dbReference type="PANTHER" id="PTHR12526:SF510">
    <property type="entry name" value="D-INOSITOL 3-PHOSPHATE GLYCOSYLTRANSFERASE"/>
    <property type="match status" value="1"/>
</dbReference>
<keyword evidence="5" id="KW-1185">Reference proteome</keyword>
<dbReference type="SUPFAM" id="SSF53756">
    <property type="entry name" value="UDP-Glycosyltransferase/glycogen phosphorylase"/>
    <property type="match status" value="1"/>
</dbReference>
<proteinExistence type="predicted"/>
<evidence type="ECO:0000313" key="5">
    <source>
        <dbReference type="Proteomes" id="UP000005234"/>
    </source>
</evidence>
<dbReference type="AlphaFoldDB" id="H8L6K3"/>
<dbReference type="Gene3D" id="3.40.50.2000">
    <property type="entry name" value="Glycogen Phosphorylase B"/>
    <property type="match status" value="2"/>
</dbReference>
<evidence type="ECO:0000256" key="2">
    <source>
        <dbReference type="ARBA" id="ARBA00022679"/>
    </source>
</evidence>
<gene>
    <name evidence="4" type="ordered locus">Fraau_1576</name>
</gene>
<dbReference type="Pfam" id="PF13439">
    <property type="entry name" value="Glyco_transf_4"/>
    <property type="match status" value="1"/>
</dbReference>
<evidence type="ECO:0000313" key="4">
    <source>
        <dbReference type="EMBL" id="AFC85995.1"/>
    </source>
</evidence>
<evidence type="ECO:0000259" key="3">
    <source>
        <dbReference type="Pfam" id="PF13439"/>
    </source>
</evidence>
<accession>H8L6K3</accession>
<dbReference type="OrthoDB" id="4611853at2"/>
<dbReference type="EMBL" id="CP003350">
    <property type="protein sequence ID" value="AFC85995.1"/>
    <property type="molecule type" value="Genomic_DNA"/>
</dbReference>
<dbReference type="HOGENOM" id="CLU_009583_2_4_6"/>
<dbReference type="PANTHER" id="PTHR12526">
    <property type="entry name" value="GLYCOSYLTRANSFERASE"/>
    <property type="match status" value="1"/>
</dbReference>
<reference evidence="4" key="1">
    <citation type="submission" date="2012-02" db="EMBL/GenBank/DDBJ databases">
        <title>The complete genome of Frateuria aurantia DSM 6220.</title>
        <authorList>
            <consortium name="US DOE Joint Genome Institute (JGI-PGF)"/>
            <person name="Lucas S."/>
            <person name="Copeland A."/>
            <person name="Lapidus A."/>
            <person name="Glavina del Rio T."/>
            <person name="Dalin E."/>
            <person name="Tice H."/>
            <person name="Bruce D."/>
            <person name="Goodwin L."/>
            <person name="Pitluck S."/>
            <person name="Peters L."/>
            <person name="Ovchinnikova G."/>
            <person name="Teshima H."/>
            <person name="Kyrpides N."/>
            <person name="Mavromatis K."/>
            <person name="Ivanova N."/>
            <person name="Brettin T."/>
            <person name="Detter J.C."/>
            <person name="Han C."/>
            <person name="Larimer F."/>
            <person name="Land M."/>
            <person name="Hauser L."/>
            <person name="Markowitz V."/>
            <person name="Cheng J.-F."/>
            <person name="Hugenholtz P."/>
            <person name="Woyke T."/>
            <person name="Wu D."/>
            <person name="Brambilla E."/>
            <person name="Klenk H.-P."/>
            <person name="Eisen J.A."/>
        </authorList>
    </citation>
    <scope>NUCLEOTIDE SEQUENCE</scope>
    <source>
        <strain evidence="4">DSM 6220</strain>
    </source>
</reference>
<dbReference type="eggNOG" id="COG0438">
    <property type="taxonomic scope" value="Bacteria"/>
</dbReference>
<dbReference type="Pfam" id="PF13692">
    <property type="entry name" value="Glyco_trans_1_4"/>
    <property type="match status" value="1"/>
</dbReference>
<dbReference type="InterPro" id="IPR028098">
    <property type="entry name" value="Glyco_trans_4-like_N"/>
</dbReference>
<dbReference type="GO" id="GO:0016757">
    <property type="term" value="F:glycosyltransferase activity"/>
    <property type="evidence" value="ECO:0007669"/>
    <property type="project" value="UniProtKB-KW"/>
</dbReference>
<evidence type="ECO:0000256" key="1">
    <source>
        <dbReference type="ARBA" id="ARBA00022676"/>
    </source>
</evidence>
<name>H8L6K3_FRAAD</name>
<sequence length="407" mass="44030">MAESRPRLLVLASTYPRWRDDHEPGFVHALCSRLVDDFEIVVGTPHAAGAAREEIMDGVHVFRYRYAPEVWQTLVHGGGIVANLRRHGWKLALVPGFLLAQCWQAARLRRRFQPALIHAHWLFPQGLAAALAAPAAYAVTSHGGDLYGLRGAIFRLVKARVAQKARALAVVSRAMRAPMQALAGPAGRIGVLPMGVDLAGRFHPDPALPRRGLLFVGRLVEKKGLDVLLRALPAVLRQRPGLDLTVVGEGPMRGPWQALTTSLGLAGRVHFLGARRSDELPEFYRAAEVFVAPFVRAASGDQEGLGLVLVEALGCGCPVVVSDLPACADVHQGMEGVLTVPPGDPEALAANLILALQIRERLQTAVLAAQPLLRARFGWDAVASRYAEWLRRAMAVPAAVTEPDLHD</sequence>
<feature type="domain" description="Glycosyltransferase subfamily 4-like N-terminal" evidence="3">
    <location>
        <begin position="27"/>
        <end position="198"/>
    </location>
</feature>
<protein>
    <submittedName>
        <fullName evidence="4">Glycosyltransferase</fullName>
    </submittedName>
</protein>
<dbReference type="Proteomes" id="UP000005234">
    <property type="component" value="Chromosome"/>
</dbReference>